<proteinExistence type="predicted"/>
<gene>
    <name evidence="1" type="ORF">BCM40_00885</name>
</gene>
<dbReference type="RefSeq" id="WP_065525109.1">
    <property type="nucleotide sequence ID" value="NZ_CP016543.2"/>
</dbReference>
<dbReference type="KEGG" id="pdg:BCM40_00885"/>
<name>A0A1C7EE68_9BACL</name>
<protein>
    <submittedName>
        <fullName evidence="1">Uncharacterized protein</fullName>
    </submittedName>
</protein>
<evidence type="ECO:0000313" key="2">
    <source>
        <dbReference type="Proteomes" id="UP000092495"/>
    </source>
</evidence>
<keyword evidence="2" id="KW-1185">Reference proteome</keyword>
<dbReference type="EMBL" id="CP016543">
    <property type="protein sequence ID" value="ANU21976.1"/>
    <property type="molecule type" value="Genomic_DNA"/>
</dbReference>
<dbReference type="AlphaFoldDB" id="A0A1C7EE68"/>
<evidence type="ECO:0000313" key="1">
    <source>
        <dbReference type="EMBL" id="ANU21976.1"/>
    </source>
</evidence>
<accession>A0A1C7EE68</accession>
<reference evidence="1" key="1">
    <citation type="submission" date="2016-10" db="EMBL/GenBank/DDBJ databases">
        <authorList>
            <person name="See-Too W.S."/>
        </authorList>
    </citation>
    <scope>NUCLEOTIDE SEQUENCE</scope>
    <source>
        <strain evidence="1">DSM 22276</strain>
    </source>
</reference>
<dbReference type="Proteomes" id="UP000092495">
    <property type="component" value="Chromosome"/>
</dbReference>
<dbReference type="OrthoDB" id="9853250at2"/>
<organism evidence="1 2">
    <name type="scientific">Planococcus donghaensis</name>
    <dbReference type="NCBI Taxonomy" id="414778"/>
    <lineage>
        <taxon>Bacteria</taxon>
        <taxon>Bacillati</taxon>
        <taxon>Bacillota</taxon>
        <taxon>Bacilli</taxon>
        <taxon>Bacillales</taxon>
        <taxon>Caryophanaceae</taxon>
        <taxon>Planococcus</taxon>
    </lineage>
</organism>
<sequence length="169" mass="18925">MGDYRNTKEELLQKVTLTEIRGIPLQKEPYKGWFPIRPFPNCICVTEPCPCDKLEDIIIWLPTGTKQEGTGKRHGDAEILSYQVDKDLKILVEPLVPITVGRLQDMQDLTNNDQGKVTTMYKKSGKSSGKPSVGGLLIGAFELGWAIGTKIDEETDLSDKIADWLDDLF</sequence>